<dbReference type="CDD" id="cd00609">
    <property type="entry name" value="AAT_like"/>
    <property type="match status" value="1"/>
</dbReference>
<reference evidence="8 9" key="1">
    <citation type="submission" date="2019-05" db="EMBL/GenBank/DDBJ databases">
        <title>Complete genome sequencing of Anaerostipes rhamnosivorans.</title>
        <authorList>
            <person name="Bui T.P.N."/>
            <person name="de Vos W.M."/>
        </authorList>
    </citation>
    <scope>NUCLEOTIDE SEQUENCE [LARGE SCALE GENOMIC DNA]</scope>
    <source>
        <strain evidence="8 9">1y2</strain>
    </source>
</reference>
<dbReference type="InterPro" id="IPR004839">
    <property type="entry name" value="Aminotransferase_I/II_large"/>
</dbReference>
<comment type="cofactor">
    <cofactor evidence="1">
        <name>pyridoxal 5'-phosphate</name>
        <dbReference type="ChEBI" id="CHEBI:597326"/>
    </cofactor>
</comment>
<dbReference type="KEGG" id="arf:AR1Y2_2226"/>
<organism evidence="8 9">
    <name type="scientific">Anaerostipes rhamnosivorans</name>
    <dbReference type="NCBI Taxonomy" id="1229621"/>
    <lineage>
        <taxon>Bacteria</taxon>
        <taxon>Bacillati</taxon>
        <taxon>Bacillota</taxon>
        <taxon>Clostridia</taxon>
        <taxon>Lachnospirales</taxon>
        <taxon>Lachnospiraceae</taxon>
        <taxon>Anaerostipes</taxon>
    </lineage>
</organism>
<evidence type="ECO:0000256" key="3">
    <source>
        <dbReference type="ARBA" id="ARBA00011738"/>
    </source>
</evidence>
<dbReference type="FunFam" id="3.40.640.10:FF:000053">
    <property type="entry name" value="Aminotransferase, class I"/>
    <property type="match status" value="1"/>
</dbReference>
<dbReference type="Pfam" id="PF00155">
    <property type="entry name" value="Aminotran_1_2"/>
    <property type="match status" value="1"/>
</dbReference>
<evidence type="ECO:0000256" key="5">
    <source>
        <dbReference type="ARBA" id="ARBA00022679"/>
    </source>
</evidence>
<dbReference type="EMBL" id="CP040058">
    <property type="protein sequence ID" value="QCP35680.1"/>
    <property type="molecule type" value="Genomic_DNA"/>
</dbReference>
<dbReference type="GO" id="GO:1901605">
    <property type="term" value="P:alpha-amino acid metabolic process"/>
    <property type="evidence" value="ECO:0007669"/>
    <property type="project" value="TreeGrafter"/>
</dbReference>
<keyword evidence="5 8" id="KW-0808">Transferase</keyword>
<dbReference type="PANTHER" id="PTHR42790">
    <property type="entry name" value="AMINOTRANSFERASE"/>
    <property type="match status" value="1"/>
</dbReference>
<protein>
    <submittedName>
        <fullName evidence="8">Transcriptional regulator, GntR family domain</fullName>
        <ecNumber evidence="8">2.6.1.1</ecNumber>
    </submittedName>
</protein>
<comment type="similarity">
    <text evidence="2">Belongs to the class-I pyridoxal-phosphate-dependent aminotransferase family.</text>
</comment>
<dbReference type="EC" id="2.6.1.1" evidence="8"/>
<dbReference type="SUPFAM" id="SSF53383">
    <property type="entry name" value="PLP-dependent transferases"/>
    <property type="match status" value="1"/>
</dbReference>
<dbReference type="PANTHER" id="PTHR42790:SF19">
    <property type="entry name" value="KYNURENINE_ALPHA-AMINOADIPATE AMINOTRANSFERASE, MITOCHONDRIAL"/>
    <property type="match status" value="1"/>
</dbReference>
<evidence type="ECO:0000313" key="9">
    <source>
        <dbReference type="Proteomes" id="UP000298653"/>
    </source>
</evidence>
<name>A0A4V1EGD3_9FIRM</name>
<dbReference type="InterPro" id="IPR015422">
    <property type="entry name" value="PyrdxlP-dep_Trfase_small"/>
</dbReference>
<dbReference type="RefSeq" id="WP_137329009.1">
    <property type="nucleotide sequence ID" value="NZ_CP040058.1"/>
</dbReference>
<dbReference type="Gene3D" id="3.40.640.10">
    <property type="entry name" value="Type I PLP-dependent aspartate aminotransferase-like (Major domain)"/>
    <property type="match status" value="1"/>
</dbReference>
<evidence type="ECO:0000256" key="4">
    <source>
        <dbReference type="ARBA" id="ARBA00022576"/>
    </source>
</evidence>
<dbReference type="OrthoDB" id="9802328at2"/>
<dbReference type="InterPro" id="IPR050859">
    <property type="entry name" value="Class-I_PLP-dep_aminotransf"/>
</dbReference>
<keyword evidence="9" id="KW-1185">Reference proteome</keyword>
<dbReference type="AlphaFoldDB" id="A0A4V1EGD3"/>
<keyword evidence="6" id="KW-0663">Pyridoxal phosphate</keyword>
<gene>
    <name evidence="8" type="ORF">AR1Y2_2226</name>
</gene>
<evidence type="ECO:0000259" key="7">
    <source>
        <dbReference type="Pfam" id="PF00155"/>
    </source>
</evidence>
<feature type="domain" description="Aminotransferase class I/classII large" evidence="7">
    <location>
        <begin position="47"/>
        <end position="385"/>
    </location>
</feature>
<proteinExistence type="inferred from homology"/>
<dbReference type="GO" id="GO:0030170">
    <property type="term" value="F:pyridoxal phosphate binding"/>
    <property type="evidence" value="ECO:0007669"/>
    <property type="project" value="InterPro"/>
</dbReference>
<evidence type="ECO:0000256" key="6">
    <source>
        <dbReference type="ARBA" id="ARBA00022898"/>
    </source>
</evidence>
<dbReference type="InterPro" id="IPR015421">
    <property type="entry name" value="PyrdxlP-dep_Trfase_major"/>
</dbReference>
<dbReference type="Proteomes" id="UP000298653">
    <property type="component" value="Chromosome"/>
</dbReference>
<evidence type="ECO:0000256" key="1">
    <source>
        <dbReference type="ARBA" id="ARBA00001933"/>
    </source>
</evidence>
<sequence>MTQFSERILKTPASFIREILKVIQKDDIISFAGGLPNPVSFPKEALKQSMERVIDQYGDEVFQYSSTEGYQPLREWVAKRYRDEYQMDVQAEDILITTGSQQALDLMGKVLINPGDALAIEEPGYLGAIQAFTMFEPDFCPVPLLDDGLDLDKLELILEKRNVKLLYTVPNFQNPTGLTYSVEKRKQMCELLNRYSAYLIEDDPYGQLKFEGEVFPYISSFGLKKSVVFGTISKIITPGMRLGWICTKDRELMSHLVTAKQAADLHSNIFAQYAVYDYLMNHELNEHIDHIKDLYKKQSDAMLQAMKEFFPDSVSYTMPKGGMFVWGSLPEGESSLKLFDRAMEEKVAFVPGNPFYVDDTKAVPTFRLNYTNSEPEVIREGIRRLGKLMEIY</sequence>
<dbReference type="GO" id="GO:0004069">
    <property type="term" value="F:L-aspartate:2-oxoglutarate aminotransferase activity"/>
    <property type="evidence" value="ECO:0007669"/>
    <property type="project" value="UniProtKB-EC"/>
</dbReference>
<evidence type="ECO:0000313" key="8">
    <source>
        <dbReference type="EMBL" id="QCP35680.1"/>
    </source>
</evidence>
<keyword evidence="4 8" id="KW-0032">Aminotransferase</keyword>
<dbReference type="Gene3D" id="3.90.1150.10">
    <property type="entry name" value="Aspartate Aminotransferase, domain 1"/>
    <property type="match status" value="1"/>
</dbReference>
<evidence type="ECO:0000256" key="2">
    <source>
        <dbReference type="ARBA" id="ARBA00007441"/>
    </source>
</evidence>
<comment type="subunit">
    <text evidence="3">Homodimer.</text>
</comment>
<accession>A0A4V1EGD3</accession>
<dbReference type="InterPro" id="IPR015424">
    <property type="entry name" value="PyrdxlP-dep_Trfase"/>
</dbReference>